<organism evidence="4 5">
    <name type="scientific">Nostoc paludosum FACHB-159</name>
    <dbReference type="NCBI Taxonomy" id="2692908"/>
    <lineage>
        <taxon>Bacteria</taxon>
        <taxon>Bacillati</taxon>
        <taxon>Cyanobacteriota</taxon>
        <taxon>Cyanophyceae</taxon>
        <taxon>Nostocales</taxon>
        <taxon>Nostocaceae</taxon>
        <taxon>Nostoc</taxon>
    </lineage>
</organism>
<dbReference type="PANTHER" id="PTHR44942">
    <property type="entry name" value="METHYLTRANSF_11 DOMAIN-CONTAINING PROTEIN"/>
    <property type="match status" value="1"/>
</dbReference>
<dbReference type="Proteomes" id="UP000637383">
    <property type="component" value="Unassembled WGS sequence"/>
</dbReference>
<dbReference type="GO" id="GO:0008168">
    <property type="term" value="F:methyltransferase activity"/>
    <property type="evidence" value="ECO:0007669"/>
    <property type="project" value="UniProtKB-KW"/>
</dbReference>
<dbReference type="PANTHER" id="PTHR44942:SF4">
    <property type="entry name" value="METHYLTRANSFERASE TYPE 11 DOMAIN-CONTAINING PROTEIN"/>
    <property type="match status" value="1"/>
</dbReference>
<dbReference type="EMBL" id="JACJTU010000018">
    <property type="protein sequence ID" value="MBD2736076.1"/>
    <property type="molecule type" value="Genomic_DNA"/>
</dbReference>
<keyword evidence="5" id="KW-1185">Reference proteome</keyword>
<sequence>MKDLKQTIISYSSRDLEQRKNWYSPAAQAYNQARPRYPQALMEQVVEVAQLSTESKILELGCGPGTATVAFAKLGCSTICLEPNPDFFQLAQYNCQPYSNVKIENTSFEEWELKPLEFDAVLAASSFHWISPEVGYSKAANALKESGYLILLWNKELQPSYEVYQNLSEIYQLHTPSLDRYEDQATQEYILRELGNMAINSGQFKDIKSGQIISQVNYTIDEYLTLLNTYSAYIKLDPHSKESLFSALRHRIEDNFGGSLQLSYISAFHVAQKV</sequence>
<reference evidence="4 5" key="1">
    <citation type="journal article" date="2020" name="ISME J.">
        <title>Comparative genomics reveals insights into cyanobacterial evolution and habitat adaptation.</title>
        <authorList>
            <person name="Chen M.Y."/>
            <person name="Teng W.K."/>
            <person name="Zhao L."/>
            <person name="Hu C.X."/>
            <person name="Zhou Y.K."/>
            <person name="Han B.P."/>
            <person name="Song L.R."/>
            <person name="Shu W.S."/>
        </authorList>
    </citation>
    <scope>NUCLEOTIDE SEQUENCE [LARGE SCALE GENOMIC DNA]</scope>
    <source>
        <strain evidence="4 5">FACHB-159</strain>
    </source>
</reference>
<comment type="caution">
    <text evidence="4">The sequence shown here is derived from an EMBL/GenBank/DDBJ whole genome shotgun (WGS) entry which is preliminary data.</text>
</comment>
<dbReference type="GO" id="GO:0032259">
    <property type="term" value="P:methylation"/>
    <property type="evidence" value="ECO:0007669"/>
    <property type="project" value="UniProtKB-KW"/>
</dbReference>
<evidence type="ECO:0000256" key="2">
    <source>
        <dbReference type="ARBA" id="ARBA00022679"/>
    </source>
</evidence>
<dbReference type="Gene3D" id="3.40.50.150">
    <property type="entry name" value="Vaccinia Virus protein VP39"/>
    <property type="match status" value="1"/>
</dbReference>
<evidence type="ECO:0000313" key="5">
    <source>
        <dbReference type="Proteomes" id="UP000637383"/>
    </source>
</evidence>
<gene>
    <name evidence="4" type="ORF">H6H03_19635</name>
</gene>
<dbReference type="InterPro" id="IPR029063">
    <property type="entry name" value="SAM-dependent_MTases_sf"/>
</dbReference>
<keyword evidence="1 4" id="KW-0489">Methyltransferase</keyword>
<proteinExistence type="predicted"/>
<evidence type="ECO:0000259" key="3">
    <source>
        <dbReference type="Pfam" id="PF13649"/>
    </source>
</evidence>
<accession>A0ABR8KB57</accession>
<keyword evidence="2" id="KW-0808">Transferase</keyword>
<dbReference type="CDD" id="cd02440">
    <property type="entry name" value="AdoMet_MTases"/>
    <property type="match status" value="1"/>
</dbReference>
<dbReference type="Pfam" id="PF13649">
    <property type="entry name" value="Methyltransf_25"/>
    <property type="match status" value="1"/>
</dbReference>
<name>A0ABR8KB57_9NOSO</name>
<evidence type="ECO:0000256" key="1">
    <source>
        <dbReference type="ARBA" id="ARBA00022603"/>
    </source>
</evidence>
<dbReference type="InterPro" id="IPR041698">
    <property type="entry name" value="Methyltransf_25"/>
</dbReference>
<feature type="domain" description="Methyltransferase" evidence="3">
    <location>
        <begin position="57"/>
        <end position="147"/>
    </location>
</feature>
<dbReference type="InterPro" id="IPR051052">
    <property type="entry name" value="Diverse_substrate_MTase"/>
</dbReference>
<dbReference type="SUPFAM" id="SSF53335">
    <property type="entry name" value="S-adenosyl-L-methionine-dependent methyltransferases"/>
    <property type="match status" value="1"/>
</dbReference>
<protein>
    <submittedName>
        <fullName evidence="4">Class I SAM-dependent methyltransferase</fullName>
    </submittedName>
</protein>
<evidence type="ECO:0000313" key="4">
    <source>
        <dbReference type="EMBL" id="MBD2736076.1"/>
    </source>
</evidence>
<dbReference type="RefSeq" id="WP_190956729.1">
    <property type="nucleotide sequence ID" value="NZ_JACJTU010000018.1"/>
</dbReference>